<organism evidence="2">
    <name type="scientific">viral metagenome</name>
    <dbReference type="NCBI Taxonomy" id="1070528"/>
    <lineage>
        <taxon>unclassified sequences</taxon>
        <taxon>metagenomes</taxon>
        <taxon>organismal metagenomes</taxon>
    </lineage>
</organism>
<dbReference type="PANTHER" id="PTHR16121:SF0">
    <property type="entry name" value="CAP-SPECIFIC MRNA (NUCLEOSIDE-2'-O-)-METHYLTRANSFERASE 1"/>
    <property type="match status" value="1"/>
</dbReference>
<dbReference type="InterPro" id="IPR050851">
    <property type="entry name" value="mRNA_Cap_2O-Ribose_MeTrfase"/>
</dbReference>
<dbReference type="Pfam" id="PF01728">
    <property type="entry name" value="FtsJ"/>
    <property type="match status" value="1"/>
</dbReference>
<dbReference type="PANTHER" id="PTHR16121">
    <property type="entry name" value="CAP-SPECIFIC MRNA (NUCLEOSIDE-2'-O-)-METHYLTRANSFERASE 1-RELATED"/>
    <property type="match status" value="1"/>
</dbReference>
<sequence>MASITREESKPWQCILLYEQTILIDEFELESNTIQHDPTLEESQLHTYRNRIYDYEQQLTNGKNWEYYKKIVNPYELVYTQRKYDNFPDSICFLKPLSRSYFKMIEMLDLLDFFQRFPEEPIRTAHVCEGPGGFIEALFDEASKKKRKIQTSMAMTLKSKQSNIPGWKRAAHFLQKNKNVHILFGEDETGDIMKPENQQHFIDHAIQSDGGGKMHIFTADGGFDFSYDYMKQEQMIFPLLLASTKIGLEVLKKGGIFILKLFDFYHKSTMDLLYFLSCHFQEWSMYKPGMSRPCNPEHYFIGKGFTGCSDKELDVMRLWCSIIHNQQPLESLFQVDYSDEFKGIMNGLREHSFKLQTGYLEKVFQMIEQKDEEVIQSYLRRNEKTSYDWCVRFNVPIYVQRHRSIEESRSDPLVSDLLE</sequence>
<dbReference type="GO" id="GO:0004483">
    <property type="term" value="F:methyltransferase cap1 activity"/>
    <property type="evidence" value="ECO:0007669"/>
    <property type="project" value="TreeGrafter"/>
</dbReference>
<dbReference type="GO" id="GO:0032259">
    <property type="term" value="P:methylation"/>
    <property type="evidence" value="ECO:0007669"/>
    <property type="project" value="InterPro"/>
</dbReference>
<dbReference type="SUPFAM" id="SSF53335">
    <property type="entry name" value="S-adenosyl-L-methionine-dependent methyltransferases"/>
    <property type="match status" value="1"/>
</dbReference>
<dbReference type="InterPro" id="IPR029063">
    <property type="entry name" value="SAM-dependent_MTases_sf"/>
</dbReference>
<evidence type="ECO:0000259" key="1">
    <source>
        <dbReference type="Pfam" id="PF01728"/>
    </source>
</evidence>
<accession>A0A6C0BHU3</accession>
<feature type="domain" description="Ribosomal RNA methyltransferase FtsJ" evidence="1">
    <location>
        <begin position="98"/>
        <end position="305"/>
    </location>
</feature>
<dbReference type="GO" id="GO:0006370">
    <property type="term" value="P:7-methylguanosine mRNA capping"/>
    <property type="evidence" value="ECO:0007669"/>
    <property type="project" value="TreeGrafter"/>
</dbReference>
<dbReference type="AlphaFoldDB" id="A0A6C0BHU3"/>
<dbReference type="Gene3D" id="3.40.50.12760">
    <property type="match status" value="1"/>
</dbReference>
<proteinExistence type="predicted"/>
<dbReference type="GO" id="GO:0005634">
    <property type="term" value="C:nucleus"/>
    <property type="evidence" value="ECO:0007669"/>
    <property type="project" value="UniProtKB-ARBA"/>
</dbReference>
<dbReference type="GO" id="GO:0005737">
    <property type="term" value="C:cytoplasm"/>
    <property type="evidence" value="ECO:0007669"/>
    <property type="project" value="TreeGrafter"/>
</dbReference>
<name>A0A6C0BHU3_9ZZZZ</name>
<dbReference type="EMBL" id="MN739154">
    <property type="protein sequence ID" value="QHS90913.1"/>
    <property type="molecule type" value="Genomic_DNA"/>
</dbReference>
<dbReference type="InterPro" id="IPR002877">
    <property type="entry name" value="RNA_MeTrfase_FtsJ_dom"/>
</dbReference>
<reference evidence="2" key="1">
    <citation type="journal article" date="2020" name="Nature">
        <title>Giant virus diversity and host interactions through global metagenomics.</title>
        <authorList>
            <person name="Schulz F."/>
            <person name="Roux S."/>
            <person name="Paez-Espino D."/>
            <person name="Jungbluth S."/>
            <person name="Walsh D.A."/>
            <person name="Denef V.J."/>
            <person name="McMahon K.D."/>
            <person name="Konstantinidis K.T."/>
            <person name="Eloe-Fadrosh E.A."/>
            <person name="Kyrpides N.C."/>
            <person name="Woyke T."/>
        </authorList>
    </citation>
    <scope>NUCLEOTIDE SEQUENCE</scope>
    <source>
        <strain evidence="2">GVMAG-M-3300013004-44</strain>
    </source>
</reference>
<evidence type="ECO:0000313" key="2">
    <source>
        <dbReference type="EMBL" id="QHS90913.1"/>
    </source>
</evidence>
<protein>
    <recommendedName>
        <fullName evidence="1">Ribosomal RNA methyltransferase FtsJ domain-containing protein</fullName>
    </recommendedName>
</protein>